<dbReference type="Proteomes" id="UP000410492">
    <property type="component" value="Unassembled WGS sequence"/>
</dbReference>
<gene>
    <name evidence="1" type="ORF">CALMAC_LOCUS10916</name>
</gene>
<keyword evidence="2" id="KW-1185">Reference proteome</keyword>
<evidence type="ECO:0000313" key="2">
    <source>
        <dbReference type="Proteomes" id="UP000410492"/>
    </source>
</evidence>
<dbReference type="AlphaFoldDB" id="A0A653CQA6"/>
<proteinExistence type="predicted"/>
<dbReference type="OrthoDB" id="10582675at2759"/>
<name>A0A653CQA6_CALMS</name>
<reference evidence="1 2" key="1">
    <citation type="submission" date="2019-01" db="EMBL/GenBank/DDBJ databases">
        <authorList>
            <person name="Sayadi A."/>
        </authorList>
    </citation>
    <scope>NUCLEOTIDE SEQUENCE [LARGE SCALE GENOMIC DNA]</scope>
</reference>
<evidence type="ECO:0000313" key="1">
    <source>
        <dbReference type="EMBL" id="VEN50002.1"/>
    </source>
</evidence>
<accession>A0A653CQA6</accession>
<sequence>MTTFRPVISVSDFYTPNQLDSPLLTKSRHKNRCIPGRFSYCTLRSGDSKNPSTSSGSGPRIFRLDNSKNPQSEIEFLDIVWNPTLNAKRIALHKKHSILVKLRSLRKRKRWSWQQAKSLLGSLNFAAFFIAGKCNARALGCQKNFRLQDSPFLSEP</sequence>
<dbReference type="EMBL" id="CAACVG010008483">
    <property type="protein sequence ID" value="VEN50002.1"/>
    <property type="molecule type" value="Genomic_DNA"/>
</dbReference>
<protein>
    <submittedName>
        <fullName evidence="1">Uncharacterized protein</fullName>
    </submittedName>
</protein>
<organism evidence="1 2">
    <name type="scientific">Callosobruchus maculatus</name>
    <name type="common">Southern cowpea weevil</name>
    <name type="synonym">Pulse bruchid</name>
    <dbReference type="NCBI Taxonomy" id="64391"/>
    <lineage>
        <taxon>Eukaryota</taxon>
        <taxon>Metazoa</taxon>
        <taxon>Ecdysozoa</taxon>
        <taxon>Arthropoda</taxon>
        <taxon>Hexapoda</taxon>
        <taxon>Insecta</taxon>
        <taxon>Pterygota</taxon>
        <taxon>Neoptera</taxon>
        <taxon>Endopterygota</taxon>
        <taxon>Coleoptera</taxon>
        <taxon>Polyphaga</taxon>
        <taxon>Cucujiformia</taxon>
        <taxon>Chrysomeloidea</taxon>
        <taxon>Chrysomelidae</taxon>
        <taxon>Bruchinae</taxon>
        <taxon>Bruchini</taxon>
        <taxon>Callosobruchus</taxon>
    </lineage>
</organism>